<dbReference type="PANTHER" id="PTHR10125">
    <property type="entry name" value="P2X PURINOCEPTOR"/>
    <property type="match status" value="1"/>
</dbReference>
<evidence type="ECO:0000313" key="11">
    <source>
        <dbReference type="EMBL" id="CAH3151726.1"/>
    </source>
</evidence>
<dbReference type="EMBL" id="CALNXI010001018">
    <property type="protein sequence ID" value="CAH3151726.1"/>
    <property type="molecule type" value="Genomic_DNA"/>
</dbReference>
<sequence length="382" mass="43437">MSFLHYITFKLVVIRDKRIGSIYYTLAAVIVLYTLAEIFLKKGYLEFDTSPEATMRFLLSDPKEDDASNSEQTSRMSNLSYCCTKGEPTKMCTPCQVLDARELSWPVESRTISLTTFAKDRWQTRNTSLDIISEFKTVREKMYFTAQPESMMIKIEHAVLATKFSGGKKGNSMAASQRNMKGFLYGLNGTILRRQSNYLSNEDNGPRGRADKFTVQEILHAAGVETLDEPSDALNAKGKPFRRHGIVLHVAVNYQNSDSSFLGTGDITYSYHVRRIPYADYRVNEVIPVLSEKDFTDSSQMGPQEKRLFRKRYGIKIEFHQTGRLGHFSLSSLLLRLASGVGLLTLTATVVDILALYILPDKIKYRKCVYEESPILEMKKEQ</sequence>
<keyword evidence="3" id="KW-0813">Transport</keyword>
<comment type="similarity">
    <text evidence="2">Belongs to the P2X receptor family.</text>
</comment>
<accession>A0ABN8PZL2</accession>
<evidence type="ECO:0000256" key="4">
    <source>
        <dbReference type="ARBA" id="ARBA00022692"/>
    </source>
</evidence>
<comment type="subcellular location">
    <subcellularLocation>
        <location evidence="1">Endomembrane system</location>
    </subcellularLocation>
</comment>
<keyword evidence="12" id="KW-1185">Reference proteome</keyword>
<evidence type="ECO:0000256" key="3">
    <source>
        <dbReference type="ARBA" id="ARBA00022448"/>
    </source>
</evidence>
<evidence type="ECO:0000256" key="10">
    <source>
        <dbReference type="SAM" id="Phobius"/>
    </source>
</evidence>
<keyword evidence="5 10" id="KW-1133">Transmembrane helix</keyword>
<evidence type="ECO:0000256" key="7">
    <source>
        <dbReference type="ARBA" id="ARBA00023136"/>
    </source>
</evidence>
<evidence type="ECO:0000256" key="8">
    <source>
        <dbReference type="ARBA" id="ARBA00023286"/>
    </source>
</evidence>
<evidence type="ECO:0000256" key="2">
    <source>
        <dbReference type="ARBA" id="ARBA00009848"/>
    </source>
</evidence>
<proteinExistence type="inferred from homology"/>
<reference evidence="11 12" key="1">
    <citation type="submission" date="2022-05" db="EMBL/GenBank/DDBJ databases">
        <authorList>
            <consortium name="Genoscope - CEA"/>
            <person name="William W."/>
        </authorList>
    </citation>
    <scope>NUCLEOTIDE SEQUENCE [LARGE SCALE GENOMIC DNA]</scope>
</reference>
<keyword evidence="7 10" id="KW-0472">Membrane</keyword>
<keyword evidence="4 10" id="KW-0812">Transmembrane</keyword>
<comment type="caution">
    <text evidence="11">The sequence shown here is derived from an EMBL/GenBank/DDBJ whole genome shotgun (WGS) entry which is preliminary data.</text>
</comment>
<dbReference type="Proteomes" id="UP001159427">
    <property type="component" value="Unassembled WGS sequence"/>
</dbReference>
<keyword evidence="8" id="KW-1071">Ligand-gated ion channel</keyword>
<dbReference type="InterPro" id="IPR059116">
    <property type="entry name" value="P2X_receptor"/>
</dbReference>
<name>A0ABN8PZL2_9CNID</name>
<evidence type="ECO:0000256" key="5">
    <source>
        <dbReference type="ARBA" id="ARBA00022989"/>
    </source>
</evidence>
<dbReference type="PANTHER" id="PTHR10125:SF31">
    <property type="entry name" value="P2X RECEPTOR E"/>
    <property type="match status" value="1"/>
</dbReference>
<organism evidence="11 12">
    <name type="scientific">Porites evermanni</name>
    <dbReference type="NCBI Taxonomy" id="104178"/>
    <lineage>
        <taxon>Eukaryota</taxon>
        <taxon>Metazoa</taxon>
        <taxon>Cnidaria</taxon>
        <taxon>Anthozoa</taxon>
        <taxon>Hexacorallia</taxon>
        <taxon>Scleractinia</taxon>
        <taxon>Fungiina</taxon>
        <taxon>Poritidae</taxon>
        <taxon>Porites</taxon>
    </lineage>
</organism>
<gene>
    <name evidence="11" type="ORF">PEVE_00000506</name>
</gene>
<evidence type="ECO:0000256" key="9">
    <source>
        <dbReference type="ARBA" id="ARBA00023303"/>
    </source>
</evidence>
<dbReference type="Pfam" id="PF00864">
    <property type="entry name" value="P2X_receptor"/>
    <property type="match status" value="1"/>
</dbReference>
<evidence type="ECO:0000256" key="1">
    <source>
        <dbReference type="ARBA" id="ARBA00004308"/>
    </source>
</evidence>
<evidence type="ECO:0000313" key="12">
    <source>
        <dbReference type="Proteomes" id="UP001159427"/>
    </source>
</evidence>
<feature type="transmembrane region" description="Helical" evidence="10">
    <location>
        <begin position="21"/>
        <end position="40"/>
    </location>
</feature>
<protein>
    <submittedName>
        <fullName evidence="11">Uncharacterized protein</fullName>
    </submittedName>
</protein>
<feature type="transmembrane region" description="Helical" evidence="10">
    <location>
        <begin position="333"/>
        <end position="359"/>
    </location>
</feature>
<evidence type="ECO:0000256" key="6">
    <source>
        <dbReference type="ARBA" id="ARBA00023065"/>
    </source>
</evidence>
<keyword evidence="9" id="KW-0407">Ion channel</keyword>
<keyword evidence="6" id="KW-0406">Ion transport</keyword>